<evidence type="ECO:0000259" key="5">
    <source>
        <dbReference type="Pfam" id="PF00931"/>
    </source>
</evidence>
<dbReference type="InterPro" id="IPR027417">
    <property type="entry name" value="P-loop_NTPase"/>
</dbReference>
<dbReference type="Gene3D" id="3.40.50.300">
    <property type="entry name" value="P-loop containing nucleotide triphosphate hydrolases"/>
    <property type="match status" value="1"/>
</dbReference>
<keyword evidence="3" id="KW-0677">Repeat</keyword>
<comment type="similarity">
    <text evidence="1">Belongs to the disease resistance NB-LRR family.</text>
</comment>
<gene>
    <name evidence="6" type="ORF">POM88_014900</name>
</gene>
<dbReference type="GO" id="GO:0006952">
    <property type="term" value="P:defense response"/>
    <property type="evidence" value="ECO:0007669"/>
    <property type="project" value="UniProtKB-ARBA"/>
</dbReference>
<dbReference type="InterPro" id="IPR050905">
    <property type="entry name" value="Plant_NBS-LRR"/>
</dbReference>
<dbReference type="GO" id="GO:0043531">
    <property type="term" value="F:ADP binding"/>
    <property type="evidence" value="ECO:0007669"/>
    <property type="project" value="InterPro"/>
</dbReference>
<keyword evidence="4" id="KW-0611">Plant defense</keyword>
<dbReference type="Pfam" id="PF00931">
    <property type="entry name" value="NB-ARC"/>
    <property type="match status" value="1"/>
</dbReference>
<organism evidence="6 7">
    <name type="scientific">Heracleum sosnowskyi</name>
    <dbReference type="NCBI Taxonomy" id="360622"/>
    <lineage>
        <taxon>Eukaryota</taxon>
        <taxon>Viridiplantae</taxon>
        <taxon>Streptophyta</taxon>
        <taxon>Embryophyta</taxon>
        <taxon>Tracheophyta</taxon>
        <taxon>Spermatophyta</taxon>
        <taxon>Magnoliopsida</taxon>
        <taxon>eudicotyledons</taxon>
        <taxon>Gunneridae</taxon>
        <taxon>Pentapetalae</taxon>
        <taxon>asterids</taxon>
        <taxon>campanulids</taxon>
        <taxon>Apiales</taxon>
        <taxon>Apiaceae</taxon>
        <taxon>Apioideae</taxon>
        <taxon>apioid superclade</taxon>
        <taxon>Tordylieae</taxon>
        <taxon>Tordyliinae</taxon>
        <taxon>Heracleum</taxon>
    </lineage>
</organism>
<comment type="caution">
    <text evidence="6">The sequence shown here is derived from an EMBL/GenBank/DDBJ whole genome shotgun (WGS) entry which is preliminary data.</text>
</comment>
<evidence type="ECO:0000313" key="7">
    <source>
        <dbReference type="Proteomes" id="UP001237642"/>
    </source>
</evidence>
<dbReference type="EMBL" id="JAUIZM010000004">
    <property type="protein sequence ID" value="KAK1386722.1"/>
    <property type="molecule type" value="Genomic_DNA"/>
</dbReference>
<dbReference type="Proteomes" id="UP001237642">
    <property type="component" value="Unassembled WGS sequence"/>
</dbReference>
<reference evidence="6" key="1">
    <citation type="submission" date="2023-02" db="EMBL/GenBank/DDBJ databases">
        <title>Genome of toxic invasive species Heracleum sosnowskyi carries increased number of genes despite the absence of recent whole-genome duplications.</title>
        <authorList>
            <person name="Schelkunov M."/>
            <person name="Shtratnikova V."/>
            <person name="Makarenko M."/>
            <person name="Klepikova A."/>
            <person name="Omelchenko D."/>
            <person name="Novikova G."/>
            <person name="Obukhova E."/>
            <person name="Bogdanov V."/>
            <person name="Penin A."/>
            <person name="Logacheva M."/>
        </authorList>
    </citation>
    <scope>NUCLEOTIDE SEQUENCE</scope>
    <source>
        <strain evidence="6">Hsosn_3</strain>
        <tissue evidence="6">Leaf</tissue>
    </source>
</reference>
<keyword evidence="2" id="KW-0433">Leucine-rich repeat</keyword>
<dbReference type="SUPFAM" id="SSF52058">
    <property type="entry name" value="L domain-like"/>
    <property type="match status" value="2"/>
</dbReference>
<evidence type="ECO:0000256" key="3">
    <source>
        <dbReference type="ARBA" id="ARBA00022737"/>
    </source>
</evidence>
<feature type="domain" description="NB-ARC" evidence="5">
    <location>
        <begin position="66"/>
        <end position="242"/>
    </location>
</feature>
<name>A0AAD8IJ36_9APIA</name>
<dbReference type="PANTHER" id="PTHR33463">
    <property type="entry name" value="NB-ARC DOMAIN-CONTAINING PROTEIN-RELATED"/>
    <property type="match status" value="1"/>
</dbReference>
<dbReference type="SUPFAM" id="SSF52540">
    <property type="entry name" value="P-loop containing nucleoside triphosphate hydrolases"/>
    <property type="match status" value="1"/>
</dbReference>
<proteinExistence type="inferred from homology"/>
<accession>A0AAD8IJ36</accession>
<evidence type="ECO:0000256" key="2">
    <source>
        <dbReference type="ARBA" id="ARBA00022614"/>
    </source>
</evidence>
<dbReference type="PRINTS" id="PR00364">
    <property type="entry name" value="DISEASERSIST"/>
</dbReference>
<dbReference type="Gene3D" id="3.80.10.10">
    <property type="entry name" value="Ribonuclease Inhibitor"/>
    <property type="match status" value="4"/>
</dbReference>
<dbReference type="PROSITE" id="PS51450">
    <property type="entry name" value="LRR"/>
    <property type="match status" value="1"/>
</dbReference>
<dbReference type="GO" id="GO:0051707">
    <property type="term" value="P:response to other organism"/>
    <property type="evidence" value="ECO:0007669"/>
    <property type="project" value="UniProtKB-ARBA"/>
</dbReference>
<protein>
    <submittedName>
        <fullName evidence="6">Disease resistance protein</fullName>
    </submittedName>
</protein>
<evidence type="ECO:0000256" key="1">
    <source>
        <dbReference type="ARBA" id="ARBA00008894"/>
    </source>
</evidence>
<evidence type="ECO:0000313" key="6">
    <source>
        <dbReference type="EMBL" id="KAK1386722.1"/>
    </source>
</evidence>
<dbReference type="InterPro" id="IPR001611">
    <property type="entry name" value="Leu-rich_rpt"/>
</dbReference>
<evidence type="ECO:0000256" key="4">
    <source>
        <dbReference type="ARBA" id="ARBA00022821"/>
    </source>
</evidence>
<sequence>MVFAIDPSVIPNVKKFLNLKGFSVSLSLQQKLFPSFPDSYTMATSSTDSSKTALTEKLREDSVDLLRNIFEQLTEKEDSIVLVGERGVGKTWIAKKISEHATRGGQFHFTIWIFLNKKYDEKTLCESIARQLSITFSAEEWETERKKEDAKKEENKAMDLQGLKEKIHETLERKKFLLILDDEGSEDEANTWGKLNVLLPSPIRVLSTCVDNKFFGEIPVTRFSVNPLTEAASFFLAEKKMGKNFDTLPVNLQKLGKDFIKECKGLPAKIILWAKVFIYYENQDFGLKALEGALEKAFSDKNYDIVQLLWSADPYRFRILIDCCWGGSHFFRGRGGVHYNELITYWILEGYLGRIDSIEKAYEAGHCVLMDLLDCRILKELEAGYVIMYKHELDLYAQLQPGFGATAGLGLATVLNPERDVFCGRITHGDGIMKSVDYEDGQYVSTLMCDGSQLIGEVPLDSFLENKQKLRVLAFFNSTIRSLSSLLSDMKSLRVLIFRGCDIMDVVKEIFYLENLTVLEISGPSCVKILPEDFFDKMPNLQILNLSELDLTSLPASLYSCQKINWLILRRCPKLESLGNVQKLTELMVLDLSDSTSLSSIKDKHLLSKMALHTINLSNTRIKIIPIIKDLENLTHLFLSDCTEMGRLRGMASLDKLLVLGLSNSKKFKEFHDQSLGTMTALKVIDLSGCSINRLPANISNPSYLYLRGCPRLKKLFSLEILKALEVLDVSGSSRLVEVEPDFFKQLTVLRVLNLSKTIVKSLPSVSSLFSLRELLISHCAALEELKGLDSLKQLEVIDLSHCSALKSIDDNSFQHMSRLQMLDLSYTKIKTLPSLSRANSLRRLILKKCTNLELGPLPNLSKIVELNLSSVRLVDGDANFVDSMCELEILDLSETNLEHLPSMSKHKFLNQLYLRGCQHLNEVIGLGELTELEILDLSGTAVSRLENLHCLCKLRHLLLRDCSNIQEMLQPTIIDLLQPNVAKLPCRFTELTHLELLDLPRKDTQGSDTTKNPREHQNQHQWIISSWQAEALKNNDDEHIISVSGTQFLDLFEGNPNMLTTSFQKFRYLICPTEMKNTCRKKYIYKDELIFRDTWSTAEVAHSMQRSLEIRGFKSYPEGVEQVLSHAKFVILIDNPCIKWVSESYLNSMKELEGCWIERCNEMECVVKVNVTAESGQQLKEITNLEGGSVTRKAAGAIGLKSVTDIGNLQRDSFNNLKYFYLNFCPKLSVVFPSSQRLENLEILEIKFCAELESLFEEESAELPRLIYLHLSDRKKLLCGILLQTTKVSSDMDKRPFSEGISLTCCAVSKFTIPLVSPVILHLKYRNTSFNLPISLQDVSKTKSLFCSRACFMLSFCLH</sequence>
<dbReference type="SMART" id="SM00369">
    <property type="entry name" value="LRR_TYP"/>
    <property type="match status" value="8"/>
</dbReference>
<dbReference type="InterPro" id="IPR002182">
    <property type="entry name" value="NB-ARC"/>
</dbReference>
<dbReference type="InterPro" id="IPR003591">
    <property type="entry name" value="Leu-rich_rpt_typical-subtyp"/>
</dbReference>
<dbReference type="Pfam" id="PF13855">
    <property type="entry name" value="LRR_8"/>
    <property type="match status" value="1"/>
</dbReference>
<keyword evidence="7" id="KW-1185">Reference proteome</keyword>
<reference evidence="6" key="2">
    <citation type="submission" date="2023-05" db="EMBL/GenBank/DDBJ databases">
        <authorList>
            <person name="Schelkunov M.I."/>
        </authorList>
    </citation>
    <scope>NUCLEOTIDE SEQUENCE</scope>
    <source>
        <strain evidence="6">Hsosn_3</strain>
        <tissue evidence="6">Leaf</tissue>
    </source>
</reference>
<dbReference type="InterPro" id="IPR032675">
    <property type="entry name" value="LRR_dom_sf"/>
</dbReference>